<accession>A0A1I7B745</accession>
<keyword evidence="2" id="KW-1133">Transmembrane helix</keyword>
<keyword evidence="2" id="KW-0812">Transmembrane</keyword>
<feature type="region of interest" description="Disordered" evidence="1">
    <location>
        <begin position="1"/>
        <end position="28"/>
    </location>
</feature>
<organism evidence="3 4">
    <name type="scientific">Halomonas saccharevitans</name>
    <dbReference type="NCBI Taxonomy" id="416872"/>
    <lineage>
        <taxon>Bacteria</taxon>
        <taxon>Pseudomonadati</taxon>
        <taxon>Pseudomonadota</taxon>
        <taxon>Gammaproteobacteria</taxon>
        <taxon>Oceanospirillales</taxon>
        <taxon>Halomonadaceae</taxon>
        <taxon>Halomonas</taxon>
    </lineage>
</organism>
<keyword evidence="2" id="KW-0472">Membrane</keyword>
<gene>
    <name evidence="3" type="ORF">SAMN04487956_12341</name>
</gene>
<protein>
    <submittedName>
        <fullName evidence="3">Uncharacterized protein</fullName>
    </submittedName>
</protein>
<evidence type="ECO:0000313" key="4">
    <source>
        <dbReference type="Proteomes" id="UP000199594"/>
    </source>
</evidence>
<evidence type="ECO:0000313" key="3">
    <source>
        <dbReference type="EMBL" id="SFT83016.1"/>
    </source>
</evidence>
<sequence>MAGGIFARMADTPDDNPEEDNDMAGHDENFKDDSGLLAVFLGLAVLLGMSALPATIGWVQLATG</sequence>
<dbReference type="EMBL" id="FPAQ01000023">
    <property type="protein sequence ID" value="SFT83016.1"/>
    <property type="molecule type" value="Genomic_DNA"/>
</dbReference>
<feature type="compositionally biased region" description="Acidic residues" evidence="1">
    <location>
        <begin position="12"/>
        <end position="22"/>
    </location>
</feature>
<dbReference type="AlphaFoldDB" id="A0A1I7B745"/>
<evidence type="ECO:0000256" key="2">
    <source>
        <dbReference type="SAM" id="Phobius"/>
    </source>
</evidence>
<name>A0A1I7B745_9GAMM</name>
<reference evidence="3 4" key="1">
    <citation type="submission" date="2016-10" db="EMBL/GenBank/DDBJ databases">
        <authorList>
            <person name="de Groot N.N."/>
        </authorList>
    </citation>
    <scope>NUCLEOTIDE SEQUENCE [LARGE SCALE GENOMIC DNA]</scope>
    <source>
        <strain evidence="3 4">CGMCC 1.6493</strain>
    </source>
</reference>
<feature type="transmembrane region" description="Helical" evidence="2">
    <location>
        <begin position="36"/>
        <end position="59"/>
    </location>
</feature>
<proteinExistence type="predicted"/>
<evidence type="ECO:0000256" key="1">
    <source>
        <dbReference type="SAM" id="MobiDB-lite"/>
    </source>
</evidence>
<dbReference type="Proteomes" id="UP000199594">
    <property type="component" value="Unassembled WGS sequence"/>
</dbReference>